<keyword evidence="1" id="KW-0472">Membrane</keyword>
<evidence type="ECO:0000313" key="2">
    <source>
        <dbReference type="EMBL" id="QJA61653.1"/>
    </source>
</evidence>
<evidence type="ECO:0000256" key="1">
    <source>
        <dbReference type="SAM" id="Phobius"/>
    </source>
</evidence>
<feature type="transmembrane region" description="Helical" evidence="1">
    <location>
        <begin position="23"/>
        <end position="43"/>
    </location>
</feature>
<gene>
    <name evidence="3" type="ORF">MM415A01822_0006</name>
    <name evidence="2" type="ORF">MM415B00904_0021</name>
</gene>
<proteinExistence type="predicted"/>
<keyword evidence="1" id="KW-1133">Transmembrane helix</keyword>
<sequence length="144" mass="16938">MTTLEKWEVLFRDAKDDFSQNTFWIIPVVAFLMALTLVVVFICQARAETIKYVSYPQIADAIFLAEGGHKARFLYGIKSISYKNEADARQICINSVRNNVIRWYKAGKPGDFFEFMRNRYCPLSDAKINRFWLKNVKYYLVRVK</sequence>
<keyword evidence="1" id="KW-0812">Transmembrane</keyword>
<dbReference type="EMBL" id="MT141448">
    <property type="protein sequence ID" value="QJA61653.1"/>
    <property type="molecule type" value="Genomic_DNA"/>
</dbReference>
<dbReference type="EMBL" id="MT142154">
    <property type="protein sequence ID" value="QJA75297.1"/>
    <property type="molecule type" value="Genomic_DNA"/>
</dbReference>
<name>A0A6M3K2Z0_9ZZZZ</name>
<accession>A0A6M3K2Z0</accession>
<organism evidence="3">
    <name type="scientific">viral metagenome</name>
    <dbReference type="NCBI Taxonomy" id="1070528"/>
    <lineage>
        <taxon>unclassified sequences</taxon>
        <taxon>metagenomes</taxon>
        <taxon>organismal metagenomes</taxon>
    </lineage>
</organism>
<protein>
    <submittedName>
        <fullName evidence="3">Uncharacterized protein</fullName>
    </submittedName>
</protein>
<dbReference type="AlphaFoldDB" id="A0A6M3K2Z0"/>
<reference evidence="3" key="1">
    <citation type="submission" date="2020-03" db="EMBL/GenBank/DDBJ databases">
        <title>The deep terrestrial virosphere.</title>
        <authorList>
            <person name="Holmfeldt K."/>
            <person name="Nilsson E."/>
            <person name="Simone D."/>
            <person name="Lopez-Fernandez M."/>
            <person name="Wu X."/>
            <person name="de Brujin I."/>
            <person name="Lundin D."/>
            <person name="Andersson A."/>
            <person name="Bertilsson S."/>
            <person name="Dopson M."/>
        </authorList>
    </citation>
    <scope>NUCLEOTIDE SEQUENCE</scope>
    <source>
        <strain evidence="3">MM415A01822</strain>
        <strain evidence="2">MM415B00904</strain>
    </source>
</reference>
<evidence type="ECO:0000313" key="3">
    <source>
        <dbReference type="EMBL" id="QJA75297.1"/>
    </source>
</evidence>